<organism evidence="3 4">
    <name type="scientific">Floccifex porci</name>
    <dbReference type="NCBI Taxonomy" id="2606629"/>
    <lineage>
        <taxon>Bacteria</taxon>
        <taxon>Bacillati</taxon>
        <taxon>Bacillota</taxon>
        <taxon>Erysipelotrichia</taxon>
        <taxon>Erysipelotrichales</taxon>
        <taxon>Erysipelotrichaceae</taxon>
        <taxon>Floccifex</taxon>
    </lineage>
</organism>
<dbReference type="Proteomes" id="UP000470082">
    <property type="component" value="Unassembled WGS sequence"/>
</dbReference>
<dbReference type="EMBL" id="VUMM01000005">
    <property type="protein sequence ID" value="MSS01327.1"/>
    <property type="molecule type" value="Genomic_DNA"/>
</dbReference>
<dbReference type="AlphaFoldDB" id="A0A7X2N2N6"/>
<keyword evidence="2" id="KW-0812">Transmembrane</keyword>
<sequence>MTHLKTRKEIDGEIFYEKKSFFVSEYDKVESYLESKSQMGYHYVKNKGKKYFFREGKPENYYYTLLYYQYDPEASQWKEWEQDGWKLMYQLPGKKNHEAGWFILRNTLGFGEYKKTIDNDLEKYNLFKKQANSYRSTMFLYFIIMAICSVTIFMILKISGFLEALISSIVILVIALILFFVYAYHLVVIKKTVKRLKTRLRLKEKEDFIRSQNEPDYSQTLQELDTDWNTMEQSERVEPEKRRRRKKME</sequence>
<gene>
    <name evidence="3" type="ORF">FYJ50_04285</name>
</gene>
<accession>A0A7X2N2N6</accession>
<evidence type="ECO:0000313" key="4">
    <source>
        <dbReference type="Proteomes" id="UP000470082"/>
    </source>
</evidence>
<feature type="transmembrane region" description="Helical" evidence="2">
    <location>
        <begin position="138"/>
        <end position="158"/>
    </location>
</feature>
<comment type="caution">
    <text evidence="3">The sequence shown here is derived from an EMBL/GenBank/DDBJ whole genome shotgun (WGS) entry which is preliminary data.</text>
</comment>
<reference evidence="3 4" key="1">
    <citation type="submission" date="2019-08" db="EMBL/GenBank/DDBJ databases">
        <title>In-depth cultivation of the pig gut microbiome towards novel bacterial diversity and tailored functional studies.</title>
        <authorList>
            <person name="Wylensek D."/>
            <person name="Hitch T.C.A."/>
            <person name="Clavel T."/>
        </authorList>
    </citation>
    <scope>NUCLEOTIDE SEQUENCE [LARGE SCALE GENOMIC DNA]</scope>
    <source>
        <strain evidence="3 4">LKV-178-WT-2G</strain>
    </source>
</reference>
<evidence type="ECO:0000313" key="3">
    <source>
        <dbReference type="EMBL" id="MSS01327.1"/>
    </source>
</evidence>
<feature type="transmembrane region" description="Helical" evidence="2">
    <location>
        <begin position="164"/>
        <end position="189"/>
    </location>
</feature>
<evidence type="ECO:0000256" key="2">
    <source>
        <dbReference type="SAM" id="Phobius"/>
    </source>
</evidence>
<keyword evidence="2" id="KW-1133">Transmembrane helix</keyword>
<dbReference type="RefSeq" id="WP_154459814.1">
    <property type="nucleotide sequence ID" value="NZ_VUMM01000005.1"/>
</dbReference>
<protein>
    <submittedName>
        <fullName evidence="3">DUF2812 domain-containing protein</fullName>
    </submittedName>
</protein>
<feature type="region of interest" description="Disordered" evidence="1">
    <location>
        <begin position="213"/>
        <end position="249"/>
    </location>
</feature>
<feature type="compositionally biased region" description="Polar residues" evidence="1">
    <location>
        <begin position="213"/>
        <end position="232"/>
    </location>
</feature>
<name>A0A7X2N2N6_9FIRM</name>
<evidence type="ECO:0000256" key="1">
    <source>
        <dbReference type="SAM" id="MobiDB-lite"/>
    </source>
</evidence>
<keyword evidence="2" id="KW-0472">Membrane</keyword>
<keyword evidence="4" id="KW-1185">Reference proteome</keyword>
<proteinExistence type="predicted"/>